<dbReference type="InterPro" id="IPR013249">
    <property type="entry name" value="RNA_pol_sigma70_r4_t2"/>
</dbReference>
<dbReference type="EMBL" id="CBLU010000005">
    <property type="protein sequence ID" value="CDG03761.1"/>
    <property type="molecule type" value="Genomic_DNA"/>
</dbReference>
<accession>S6FEQ7</accession>
<name>S6FEQ7_LACLL</name>
<protein>
    <submittedName>
        <fullName evidence="2">Sigma-70, region 4 type 2</fullName>
    </submittedName>
</protein>
<dbReference type="InterPro" id="IPR013324">
    <property type="entry name" value="RNA_pol_sigma_r3/r4-like"/>
</dbReference>
<dbReference type="InterPro" id="IPR014284">
    <property type="entry name" value="RNA_pol_sigma-70_dom"/>
</dbReference>
<dbReference type="GO" id="GO:0006352">
    <property type="term" value="P:DNA-templated transcription initiation"/>
    <property type="evidence" value="ECO:0007669"/>
    <property type="project" value="InterPro"/>
</dbReference>
<proteinExistence type="predicted"/>
<sequence>MRQYKTSSKRRETYKYYFVDGTIKNVEVENEVTSQDIAQLHQWDDEVFDANRREDYHVSVHYESVSEVNDEKNLLLIDEISPLDILIQREEASEHSYLLQKLRFALQNLTPKQQATLEKVFVQKMSYTAIAKEEGVGESAIRSRLNKIKKKLKKKF</sequence>
<dbReference type="GO" id="GO:0003677">
    <property type="term" value="F:DNA binding"/>
    <property type="evidence" value="ECO:0007669"/>
    <property type="project" value="InterPro"/>
</dbReference>
<dbReference type="GO" id="GO:0016987">
    <property type="term" value="F:sigma factor activity"/>
    <property type="evidence" value="ECO:0007669"/>
    <property type="project" value="InterPro"/>
</dbReference>
<dbReference type="RefSeq" id="WP_021721981.1">
    <property type="nucleotide sequence ID" value="NZ_CBLU010000005.1"/>
</dbReference>
<comment type="caution">
    <text evidence="2">The sequence shown here is derived from an EMBL/GenBank/DDBJ whole genome shotgun (WGS) entry which is preliminary data.</text>
</comment>
<reference evidence="2 3" key="1">
    <citation type="journal article" date="2013" name="Appl. Environ. Microbiol.">
        <title>The Carbohydrate Metabolism Signature of Lactococcus lactis Strain A12 Reveals Its Sourdough Ecosystem Origin.</title>
        <authorList>
            <person name="Passerini D."/>
            <person name="Coddeville M."/>
            <person name="Le Bourgeois P."/>
            <person name="Loubiere P."/>
            <person name="Ritzenthaler P."/>
            <person name="Fontagne-Faucher C."/>
            <person name="Daveran-Mingot M.L."/>
            <person name="Cocaign-Bousquet M."/>
        </authorList>
    </citation>
    <scope>NUCLEOTIDE SEQUENCE [LARGE SCALE GENOMIC DNA]</scope>
    <source>
        <strain evidence="2 3">A12</strain>
    </source>
</reference>
<dbReference type="SUPFAM" id="SSF88659">
    <property type="entry name" value="Sigma3 and sigma4 domains of RNA polymerase sigma factors"/>
    <property type="match status" value="1"/>
</dbReference>
<dbReference type="Pfam" id="PF08281">
    <property type="entry name" value="Sigma70_r4_2"/>
    <property type="match status" value="1"/>
</dbReference>
<dbReference type="NCBIfam" id="TIGR02937">
    <property type="entry name" value="sigma70-ECF"/>
    <property type="match status" value="1"/>
</dbReference>
<evidence type="ECO:0000313" key="2">
    <source>
        <dbReference type="EMBL" id="CDG03761.1"/>
    </source>
</evidence>
<evidence type="ECO:0000313" key="3">
    <source>
        <dbReference type="Proteomes" id="UP000015361"/>
    </source>
</evidence>
<gene>
    <name evidence="2" type="primary">Teth514DRAFT_0480</name>
    <name evidence="2" type="ORF">O9U_11435</name>
</gene>
<dbReference type="Gene3D" id="1.10.10.10">
    <property type="entry name" value="Winged helix-like DNA-binding domain superfamily/Winged helix DNA-binding domain"/>
    <property type="match status" value="1"/>
</dbReference>
<dbReference type="Proteomes" id="UP000015361">
    <property type="component" value="Unassembled WGS sequence"/>
</dbReference>
<dbReference type="AlphaFoldDB" id="S6FEQ7"/>
<feature type="domain" description="RNA polymerase sigma factor 70 region 4 type 2" evidence="1">
    <location>
        <begin position="100"/>
        <end position="152"/>
    </location>
</feature>
<evidence type="ECO:0000259" key="1">
    <source>
        <dbReference type="Pfam" id="PF08281"/>
    </source>
</evidence>
<dbReference type="InterPro" id="IPR036388">
    <property type="entry name" value="WH-like_DNA-bd_sf"/>
</dbReference>
<organism evidence="2 3">
    <name type="scientific">Lactococcus lactis subsp. lactis A12</name>
    <dbReference type="NCBI Taxonomy" id="1137134"/>
    <lineage>
        <taxon>Bacteria</taxon>
        <taxon>Bacillati</taxon>
        <taxon>Bacillota</taxon>
        <taxon>Bacilli</taxon>
        <taxon>Lactobacillales</taxon>
        <taxon>Streptococcaceae</taxon>
        <taxon>Lactococcus</taxon>
    </lineage>
</organism>